<dbReference type="InterPro" id="IPR036945">
    <property type="entry name" value="DAGK_sf"/>
</dbReference>
<organism evidence="16 17">
    <name type="scientific">Fictibacillus halophilus</name>
    <dbReference type="NCBI Taxonomy" id="1610490"/>
    <lineage>
        <taxon>Bacteria</taxon>
        <taxon>Bacillati</taxon>
        <taxon>Bacillota</taxon>
        <taxon>Bacilli</taxon>
        <taxon>Bacillales</taxon>
        <taxon>Fictibacillaceae</taxon>
        <taxon>Fictibacillus</taxon>
    </lineage>
</organism>
<keyword evidence="10 15" id="KW-1133">Transmembrane helix</keyword>
<keyword evidence="3" id="KW-1003">Cell membrane</keyword>
<evidence type="ECO:0000313" key="17">
    <source>
        <dbReference type="Proteomes" id="UP001549097"/>
    </source>
</evidence>
<name>A0ABV2LHD7_9BACL</name>
<feature type="transmembrane region" description="Helical" evidence="15">
    <location>
        <begin position="52"/>
        <end position="72"/>
    </location>
</feature>
<evidence type="ECO:0000256" key="3">
    <source>
        <dbReference type="ARBA" id="ARBA00022475"/>
    </source>
</evidence>
<dbReference type="PANTHER" id="PTHR34299:SF1">
    <property type="entry name" value="DIACYLGLYCEROL KINASE"/>
    <property type="match status" value="1"/>
</dbReference>
<dbReference type="Gene3D" id="1.10.287.3610">
    <property type="match status" value="1"/>
</dbReference>
<protein>
    <submittedName>
        <fullName evidence="16">Diacylglycerol kinase</fullName>
    </submittedName>
</protein>
<keyword evidence="6 15" id="KW-0812">Transmembrane</keyword>
<evidence type="ECO:0000256" key="7">
    <source>
        <dbReference type="ARBA" id="ARBA00022741"/>
    </source>
</evidence>
<evidence type="ECO:0000256" key="8">
    <source>
        <dbReference type="ARBA" id="ARBA00022777"/>
    </source>
</evidence>
<keyword evidence="13" id="KW-0594">Phospholipid biosynthesis</keyword>
<evidence type="ECO:0000256" key="9">
    <source>
        <dbReference type="ARBA" id="ARBA00022840"/>
    </source>
</evidence>
<evidence type="ECO:0000256" key="11">
    <source>
        <dbReference type="ARBA" id="ARBA00023098"/>
    </source>
</evidence>
<comment type="subcellular location">
    <subcellularLocation>
        <location evidence="1">Cell membrane</location>
        <topology evidence="1">Multi-pass membrane protein</topology>
    </subcellularLocation>
</comment>
<keyword evidence="12 15" id="KW-0472">Membrane</keyword>
<dbReference type="InterPro" id="IPR033717">
    <property type="entry name" value="UDPK"/>
</dbReference>
<comment type="caution">
    <text evidence="16">The sequence shown here is derived from an EMBL/GenBank/DDBJ whole genome shotgun (WGS) entry which is preliminary data.</text>
</comment>
<keyword evidence="17" id="KW-1185">Reference proteome</keyword>
<keyword evidence="7" id="KW-0547">Nucleotide-binding</keyword>
<dbReference type="PROSITE" id="PS01069">
    <property type="entry name" value="DAGK_PROKAR"/>
    <property type="match status" value="1"/>
</dbReference>
<sequence length="128" mass="14302">MIDWKKLFSSFGFAFKGIIATFKSEQNFKIHTFMSVIVIIIAIALDFSKERFVLLFIVIGVVLALELINTAIESTVDLITENKHPLAKKAKDAAAGAVLVFSIFAVIIGILLFIEPLIDSMKLFLLRR</sequence>
<evidence type="ECO:0000256" key="13">
    <source>
        <dbReference type="ARBA" id="ARBA00023209"/>
    </source>
</evidence>
<evidence type="ECO:0000256" key="1">
    <source>
        <dbReference type="ARBA" id="ARBA00004651"/>
    </source>
</evidence>
<keyword evidence="9" id="KW-0067">ATP-binding</keyword>
<reference evidence="16 17" key="1">
    <citation type="submission" date="2024-06" db="EMBL/GenBank/DDBJ databases">
        <title>Genomic Encyclopedia of Type Strains, Phase IV (KMG-IV): sequencing the most valuable type-strain genomes for metagenomic binning, comparative biology and taxonomic classification.</title>
        <authorList>
            <person name="Goeker M."/>
        </authorList>
    </citation>
    <scope>NUCLEOTIDE SEQUENCE [LARGE SCALE GENOMIC DNA]</scope>
    <source>
        <strain evidence="16 17">DSM 100124</strain>
    </source>
</reference>
<dbReference type="PANTHER" id="PTHR34299">
    <property type="entry name" value="DIACYLGLYCEROL KINASE"/>
    <property type="match status" value="1"/>
</dbReference>
<feature type="transmembrane region" description="Helical" evidence="15">
    <location>
        <begin position="30"/>
        <end position="47"/>
    </location>
</feature>
<evidence type="ECO:0000256" key="10">
    <source>
        <dbReference type="ARBA" id="ARBA00022989"/>
    </source>
</evidence>
<evidence type="ECO:0000256" key="15">
    <source>
        <dbReference type="SAM" id="Phobius"/>
    </source>
</evidence>
<comment type="similarity">
    <text evidence="2">Belongs to the bacterial diacylglycerol kinase family.</text>
</comment>
<evidence type="ECO:0000256" key="2">
    <source>
        <dbReference type="ARBA" id="ARBA00005967"/>
    </source>
</evidence>
<accession>A0ABV2LHD7</accession>
<proteinExistence type="inferred from homology"/>
<keyword evidence="14" id="KW-1208">Phospholipid metabolism</keyword>
<dbReference type="EMBL" id="JBEPMP010000001">
    <property type="protein sequence ID" value="MET3727756.1"/>
    <property type="molecule type" value="Genomic_DNA"/>
</dbReference>
<evidence type="ECO:0000256" key="4">
    <source>
        <dbReference type="ARBA" id="ARBA00022516"/>
    </source>
</evidence>
<keyword evidence="4" id="KW-0444">Lipid biosynthesis</keyword>
<keyword evidence="5" id="KW-0808">Transferase</keyword>
<gene>
    <name evidence="16" type="ORF">ABID52_001337</name>
</gene>
<evidence type="ECO:0000256" key="6">
    <source>
        <dbReference type="ARBA" id="ARBA00022692"/>
    </source>
</evidence>
<keyword evidence="11" id="KW-0443">Lipid metabolism</keyword>
<evidence type="ECO:0000256" key="12">
    <source>
        <dbReference type="ARBA" id="ARBA00023136"/>
    </source>
</evidence>
<feature type="transmembrane region" description="Helical" evidence="15">
    <location>
        <begin position="92"/>
        <end position="118"/>
    </location>
</feature>
<dbReference type="CDD" id="cd14265">
    <property type="entry name" value="UDPK_IM_like"/>
    <property type="match status" value="1"/>
</dbReference>
<evidence type="ECO:0000256" key="5">
    <source>
        <dbReference type="ARBA" id="ARBA00022679"/>
    </source>
</evidence>
<dbReference type="Proteomes" id="UP001549097">
    <property type="component" value="Unassembled WGS sequence"/>
</dbReference>
<dbReference type="Pfam" id="PF01219">
    <property type="entry name" value="DAGK_prokar"/>
    <property type="match status" value="1"/>
</dbReference>
<keyword evidence="8 16" id="KW-0418">Kinase</keyword>
<dbReference type="GO" id="GO:0016301">
    <property type="term" value="F:kinase activity"/>
    <property type="evidence" value="ECO:0007669"/>
    <property type="project" value="UniProtKB-KW"/>
</dbReference>
<evidence type="ECO:0000256" key="14">
    <source>
        <dbReference type="ARBA" id="ARBA00023264"/>
    </source>
</evidence>
<evidence type="ECO:0000313" key="16">
    <source>
        <dbReference type="EMBL" id="MET3727756.1"/>
    </source>
</evidence>
<dbReference type="RefSeq" id="WP_198767826.1">
    <property type="nucleotide sequence ID" value="NZ_JAEACF010000001.1"/>
</dbReference>
<dbReference type="InterPro" id="IPR000829">
    <property type="entry name" value="DAGK"/>
</dbReference>